<evidence type="ECO:0000313" key="1">
    <source>
        <dbReference type="EMBL" id="KAJ5175318.1"/>
    </source>
</evidence>
<dbReference type="Proteomes" id="UP001149163">
    <property type="component" value="Unassembled WGS sequence"/>
</dbReference>
<name>A0A9W9IEN0_9EURO</name>
<dbReference type="AlphaFoldDB" id="A0A9W9IEN0"/>
<accession>A0A9W9IEN0</accession>
<comment type="caution">
    <text evidence="1">The sequence shown here is derived from an EMBL/GenBank/DDBJ whole genome shotgun (WGS) entry which is preliminary data.</text>
</comment>
<reference evidence="1" key="1">
    <citation type="submission" date="2022-11" db="EMBL/GenBank/DDBJ databases">
        <authorList>
            <person name="Petersen C."/>
        </authorList>
    </citation>
    <scope>NUCLEOTIDE SEQUENCE</scope>
    <source>
        <strain evidence="1">IBT 26290</strain>
    </source>
</reference>
<evidence type="ECO:0000313" key="2">
    <source>
        <dbReference type="Proteomes" id="UP001149163"/>
    </source>
</evidence>
<gene>
    <name evidence="1" type="ORF">N7482_001195</name>
</gene>
<proteinExistence type="predicted"/>
<dbReference type="OrthoDB" id="4526503at2759"/>
<protein>
    <submittedName>
        <fullName evidence="1">Uncharacterized protein</fullName>
    </submittedName>
</protein>
<organism evidence="1 2">
    <name type="scientific">Penicillium canariense</name>
    <dbReference type="NCBI Taxonomy" id="189055"/>
    <lineage>
        <taxon>Eukaryota</taxon>
        <taxon>Fungi</taxon>
        <taxon>Dikarya</taxon>
        <taxon>Ascomycota</taxon>
        <taxon>Pezizomycotina</taxon>
        <taxon>Eurotiomycetes</taxon>
        <taxon>Eurotiomycetidae</taxon>
        <taxon>Eurotiales</taxon>
        <taxon>Aspergillaceae</taxon>
        <taxon>Penicillium</taxon>
    </lineage>
</organism>
<sequence length="378" mass="43399">MNAGQPRLQQSCDDLFAILRLLPPVSMDPDSLSIFSGSYNPVISDGELIRLGIRFDHLDIETGDVSSPAIPCFLPRTNFPDISEVLQQDHASNDVFECADEAGANRQGSPDLFKGRLDIFPDGLILAFDKYSFEGSEDLEMEDRDNDRQLIRYGWVTDYETWKRVDYSNRQHDDCHNQENVSDDVEFEMRHNGRHWIVNGWVIDDESDSDSRHDACQNQRKLRALNMAEVGTCGDNSRPSRDEVAALACAMLDSMWCESLSINNERPHKDNDLFPTLLIVFDEYGHSRVLTGYYEGQLCIQFTDIFDFKEYADVPPHGTPYLDSIDKDKFYKMMNILLKWSWPIPVLTKFREDSTVVLDLPIHNHPNTQVVDDGWLFV</sequence>
<dbReference type="GeneID" id="81422496"/>
<keyword evidence="2" id="KW-1185">Reference proteome</keyword>
<dbReference type="RefSeq" id="XP_056546926.1">
    <property type="nucleotide sequence ID" value="XM_056683320.1"/>
</dbReference>
<reference evidence="1" key="2">
    <citation type="journal article" date="2023" name="IMA Fungus">
        <title>Comparative genomic study of the Penicillium genus elucidates a diverse pangenome and 15 lateral gene transfer events.</title>
        <authorList>
            <person name="Petersen C."/>
            <person name="Sorensen T."/>
            <person name="Nielsen M.R."/>
            <person name="Sondergaard T.E."/>
            <person name="Sorensen J.L."/>
            <person name="Fitzpatrick D.A."/>
            <person name="Frisvad J.C."/>
            <person name="Nielsen K.L."/>
        </authorList>
    </citation>
    <scope>NUCLEOTIDE SEQUENCE</scope>
    <source>
        <strain evidence="1">IBT 26290</strain>
    </source>
</reference>
<dbReference type="EMBL" id="JAPQKN010000001">
    <property type="protein sequence ID" value="KAJ5175318.1"/>
    <property type="molecule type" value="Genomic_DNA"/>
</dbReference>